<dbReference type="NCBIfam" id="TIGR01879">
    <property type="entry name" value="hydantase"/>
    <property type="match status" value="1"/>
</dbReference>
<dbReference type="PANTHER" id="PTHR32494">
    <property type="entry name" value="ALLANTOATE DEIMINASE-RELATED"/>
    <property type="match status" value="1"/>
</dbReference>
<dbReference type="CDD" id="cd03884">
    <property type="entry name" value="M20_bAS"/>
    <property type="match status" value="1"/>
</dbReference>
<evidence type="ECO:0000313" key="4">
    <source>
        <dbReference type="EMBL" id="QKX55511.1"/>
    </source>
</evidence>
<dbReference type="PANTHER" id="PTHR32494:SF5">
    <property type="entry name" value="ALLANTOATE AMIDOHYDROLASE"/>
    <property type="match status" value="1"/>
</dbReference>
<dbReference type="RefSeq" id="XP_035341689.1">
    <property type="nucleotide sequence ID" value="XM_035485796.1"/>
</dbReference>
<dbReference type="InterPro" id="IPR036264">
    <property type="entry name" value="Bact_exopeptidase_dim_dom"/>
</dbReference>
<dbReference type="GeneID" id="55990111"/>
<gene>
    <name evidence="4" type="ORF">TRUGW13939_02604</name>
</gene>
<dbReference type="PIRSF" id="PIRSF001235">
    <property type="entry name" value="Amidase_carbamoylase"/>
    <property type="match status" value="1"/>
</dbReference>
<proteinExistence type="inferred from homology"/>
<dbReference type="EMBL" id="CP055899">
    <property type="protein sequence ID" value="QKX55511.1"/>
    <property type="molecule type" value="Genomic_DNA"/>
</dbReference>
<dbReference type="SUPFAM" id="SSF55031">
    <property type="entry name" value="Bacterial exopeptidase dimerisation domain"/>
    <property type="match status" value="1"/>
</dbReference>
<dbReference type="InterPro" id="IPR010158">
    <property type="entry name" value="Amidase_Cbmase"/>
</dbReference>
<dbReference type="OrthoDB" id="4676at2759"/>
<evidence type="ECO:0000259" key="3">
    <source>
        <dbReference type="Pfam" id="PF07687"/>
    </source>
</evidence>
<protein>
    <recommendedName>
        <fullName evidence="3">Peptidase M20 dimerisation domain-containing protein</fullName>
    </recommendedName>
</protein>
<accession>A0A7H8QPW4</accession>
<dbReference type="Gene3D" id="3.40.630.10">
    <property type="entry name" value="Zn peptidases"/>
    <property type="match status" value="1"/>
</dbReference>
<dbReference type="SUPFAM" id="SSF53187">
    <property type="entry name" value="Zn-dependent exopeptidases"/>
    <property type="match status" value="1"/>
</dbReference>
<dbReference type="AlphaFoldDB" id="A0A7H8QPW4"/>
<dbReference type="Gene3D" id="3.30.70.360">
    <property type="match status" value="1"/>
</dbReference>
<organism evidence="4 5">
    <name type="scientific">Talaromyces rugulosus</name>
    <name type="common">Penicillium rugulosum</name>
    <dbReference type="NCBI Taxonomy" id="121627"/>
    <lineage>
        <taxon>Eukaryota</taxon>
        <taxon>Fungi</taxon>
        <taxon>Dikarya</taxon>
        <taxon>Ascomycota</taxon>
        <taxon>Pezizomycotina</taxon>
        <taxon>Eurotiomycetes</taxon>
        <taxon>Eurotiomycetidae</taxon>
        <taxon>Eurotiales</taxon>
        <taxon>Trichocomaceae</taxon>
        <taxon>Talaromyces</taxon>
        <taxon>Talaromyces sect. Islandici</taxon>
    </lineage>
</organism>
<keyword evidence="5" id="KW-1185">Reference proteome</keyword>
<sequence>MADITAPNLFNHPKLIPGSFLEDSGDFKHFEKDDFRFTAATKPTSLTSVDHLWGSIHETSQWGSLAQNNGGMSRLSLSDQDKDVRNWFIQEAGKLNCQIRVDAVGNIFAILQGENTDIPPIGVGSHLDTQPAGGRFDGILGVLAGLEILRTIVREGARYTSGCTGSAVWSGHVPLREAYQMPTSDGSSTLGQELQRIGYLGRWEASHKILPLSAHFELHIEQGHRLEDARKKIGVVDAIQGIRWYTVTVRGEQAHAGATPVMNRADAVVAMSKVVVKLEQLALETGVFATVGEITVESGSSNVISGLTHFTVDLRHPRESLLDEVEHCMCAEMSEISQTKNGRVSFAVKRVWHSPAVFLDPLAVQCVQDAAHEVVGVDQLMPEMISFAGHDIAPVASNGTPTAMIFVPSLKGISHAPEEWTSKEDCGLGTEVLYHAVRKFDQHLQRKEESLANI</sequence>
<evidence type="ECO:0000256" key="1">
    <source>
        <dbReference type="ARBA" id="ARBA00006247"/>
    </source>
</evidence>
<comment type="similarity">
    <text evidence="1">Belongs to the peptidase M20A family.</text>
</comment>
<dbReference type="Pfam" id="PF01546">
    <property type="entry name" value="Peptidase_M20"/>
    <property type="match status" value="1"/>
</dbReference>
<dbReference type="GO" id="GO:0016813">
    <property type="term" value="F:hydrolase activity, acting on carbon-nitrogen (but not peptide) bonds, in linear amidines"/>
    <property type="evidence" value="ECO:0007669"/>
    <property type="project" value="InterPro"/>
</dbReference>
<dbReference type="Proteomes" id="UP000509510">
    <property type="component" value="Chromosome II"/>
</dbReference>
<dbReference type="KEGG" id="trg:TRUGW13939_02604"/>
<keyword evidence="2" id="KW-0378">Hydrolase</keyword>
<reference evidence="5" key="1">
    <citation type="submission" date="2020-06" db="EMBL/GenBank/DDBJ databases">
        <title>A chromosome-scale genome assembly of Talaromyces rugulosus W13939.</title>
        <authorList>
            <person name="Wang B."/>
            <person name="Guo L."/>
            <person name="Ye K."/>
            <person name="Wang L."/>
        </authorList>
    </citation>
    <scope>NUCLEOTIDE SEQUENCE [LARGE SCALE GENOMIC DNA]</scope>
    <source>
        <strain evidence="5">W13939</strain>
    </source>
</reference>
<feature type="domain" description="Peptidase M20 dimerisation" evidence="3">
    <location>
        <begin position="240"/>
        <end position="327"/>
    </location>
</feature>
<name>A0A7H8QPW4_TALRU</name>
<evidence type="ECO:0000313" key="5">
    <source>
        <dbReference type="Proteomes" id="UP000509510"/>
    </source>
</evidence>
<evidence type="ECO:0000256" key="2">
    <source>
        <dbReference type="ARBA" id="ARBA00022801"/>
    </source>
</evidence>
<dbReference type="InterPro" id="IPR002933">
    <property type="entry name" value="Peptidase_M20"/>
</dbReference>
<dbReference type="Pfam" id="PF07687">
    <property type="entry name" value="M20_dimer"/>
    <property type="match status" value="1"/>
</dbReference>
<dbReference type="InterPro" id="IPR011650">
    <property type="entry name" value="Peptidase_M20_dimer"/>
</dbReference>